<evidence type="ECO:0000313" key="3">
    <source>
        <dbReference type="Proteomes" id="UP000077051"/>
    </source>
</evidence>
<evidence type="ECO:0000256" key="1">
    <source>
        <dbReference type="SAM" id="SignalP"/>
    </source>
</evidence>
<dbReference type="Proteomes" id="UP000077051">
    <property type="component" value="Unassembled WGS sequence"/>
</dbReference>
<dbReference type="PANTHER" id="PTHR33096">
    <property type="entry name" value="CXC2 DOMAIN-CONTAINING PROTEIN"/>
    <property type="match status" value="1"/>
</dbReference>
<name>A0A168PA18_MUCCL</name>
<protein>
    <submittedName>
        <fullName evidence="2">Uncharacterized protein</fullName>
    </submittedName>
</protein>
<dbReference type="PANTHER" id="PTHR33096:SF1">
    <property type="entry name" value="CXC1-LIKE CYSTEINE CLUSTER ASSOCIATED WITH KDZ TRANSPOSASES DOMAIN-CONTAINING PROTEIN"/>
    <property type="match status" value="1"/>
</dbReference>
<feature type="chain" id="PRO_5007899532" evidence="1">
    <location>
        <begin position="28"/>
        <end position="326"/>
    </location>
</feature>
<accession>A0A168PA18</accession>
<dbReference type="OrthoDB" id="2252406at2759"/>
<feature type="signal peptide" evidence="1">
    <location>
        <begin position="1"/>
        <end position="27"/>
    </location>
</feature>
<dbReference type="STRING" id="747725.A0A168PA18"/>
<evidence type="ECO:0000313" key="2">
    <source>
        <dbReference type="EMBL" id="OAD07416.1"/>
    </source>
</evidence>
<organism evidence="2 3">
    <name type="scientific">Mucor lusitanicus CBS 277.49</name>
    <dbReference type="NCBI Taxonomy" id="747725"/>
    <lineage>
        <taxon>Eukaryota</taxon>
        <taxon>Fungi</taxon>
        <taxon>Fungi incertae sedis</taxon>
        <taxon>Mucoromycota</taxon>
        <taxon>Mucoromycotina</taxon>
        <taxon>Mucoromycetes</taxon>
        <taxon>Mucorales</taxon>
        <taxon>Mucorineae</taxon>
        <taxon>Mucoraceae</taxon>
        <taxon>Mucor</taxon>
    </lineage>
</organism>
<dbReference type="InterPro" id="IPR040521">
    <property type="entry name" value="KDZ"/>
</dbReference>
<dbReference type="VEuPathDB" id="FungiDB:MUCCIDRAFT_157699"/>
<proteinExistence type="predicted"/>
<gene>
    <name evidence="2" type="ORF">MUCCIDRAFT_157699</name>
</gene>
<dbReference type="EMBL" id="AMYB01000001">
    <property type="protein sequence ID" value="OAD07416.1"/>
    <property type="molecule type" value="Genomic_DNA"/>
</dbReference>
<sequence>MVLSSVSLTSLVARLILWFFRHKYALAAISHVMKGLGNEEMLGVLYDIVCQCQKRIERSIPSIGNHDPIYAVAIFHALAHSLDCQAKYFPRHVEGMALTDVKSVERVWSHANHFVSMSRNMSKANRHALLTQVLGKYKDDKTDVLAGYIKRKFQKVILKMRALNISIAEYKNLEMEWANHAGNARFLPDNYGLDQLEESAERVEAWRNEKAAYFVICAQYLKLVNKEAKSKFTGYHVEHMRKTLLAKMQVMERRLGLLPANRPKNFKDPLFGQYHVAVKDCRYDALNNYLTHLLFAIIVREEKLHQPAGFSGGDYQDKPWGSLAQD</sequence>
<dbReference type="AlphaFoldDB" id="A0A168PA18"/>
<reference evidence="2 3" key="1">
    <citation type="submission" date="2015-06" db="EMBL/GenBank/DDBJ databases">
        <title>Expansion of signal transduction pathways in fungi by whole-genome duplication.</title>
        <authorList>
            <consortium name="DOE Joint Genome Institute"/>
            <person name="Corrochano L.M."/>
            <person name="Kuo A."/>
            <person name="Marcet-Houben M."/>
            <person name="Polaino S."/>
            <person name="Salamov A."/>
            <person name="Villalobos J.M."/>
            <person name="Alvarez M.I."/>
            <person name="Avalos J."/>
            <person name="Benito E.P."/>
            <person name="Benoit I."/>
            <person name="Burger G."/>
            <person name="Camino L.P."/>
            <person name="Canovas D."/>
            <person name="Cerda-Olmedo E."/>
            <person name="Cheng J.-F."/>
            <person name="Dominguez A."/>
            <person name="Elias M."/>
            <person name="Eslava A.P."/>
            <person name="Glaser F."/>
            <person name="Grimwood J."/>
            <person name="Gutierrez G."/>
            <person name="Heitman J."/>
            <person name="Henrissat B."/>
            <person name="Iturriaga E.A."/>
            <person name="Lang B.F."/>
            <person name="Lavin J.L."/>
            <person name="Lee S."/>
            <person name="Li W."/>
            <person name="Lindquist E."/>
            <person name="Lopez-Garcia S."/>
            <person name="Luque E.M."/>
            <person name="Marcos A.T."/>
            <person name="Martin J."/>
            <person name="Mccluskey K."/>
            <person name="Medina H.R."/>
            <person name="Miralles-Duran A."/>
            <person name="Miyazaki A."/>
            <person name="Munoz-Torres E."/>
            <person name="Oguiza J.A."/>
            <person name="Ohm R."/>
            <person name="Olmedo M."/>
            <person name="Orejas M."/>
            <person name="Ortiz-Castellanos L."/>
            <person name="Pisabarro A.G."/>
            <person name="Rodriguez-Romero J."/>
            <person name="Ruiz-Herrera J."/>
            <person name="Ruiz-Vazquez R."/>
            <person name="Sanz C."/>
            <person name="Schackwitz W."/>
            <person name="Schmutz J."/>
            <person name="Shahriari M."/>
            <person name="Shelest E."/>
            <person name="Silva-Franco F."/>
            <person name="Soanes D."/>
            <person name="Syed K."/>
            <person name="Tagua V.G."/>
            <person name="Talbot N.J."/>
            <person name="Thon M."/>
            <person name="De Vries R.P."/>
            <person name="Wiebenga A."/>
            <person name="Yadav J.S."/>
            <person name="Braun E.L."/>
            <person name="Baker S."/>
            <person name="Garre V."/>
            <person name="Horwitz B."/>
            <person name="Torres-Martinez S."/>
            <person name="Idnurm A."/>
            <person name="Herrera-Estrella A."/>
            <person name="Gabaldon T."/>
            <person name="Grigoriev I.V."/>
        </authorList>
    </citation>
    <scope>NUCLEOTIDE SEQUENCE [LARGE SCALE GENOMIC DNA]</scope>
    <source>
        <strain evidence="2 3">CBS 277.49</strain>
    </source>
</reference>
<keyword evidence="3" id="KW-1185">Reference proteome</keyword>
<comment type="caution">
    <text evidence="2">The sequence shown here is derived from an EMBL/GenBank/DDBJ whole genome shotgun (WGS) entry which is preliminary data.</text>
</comment>
<dbReference type="Pfam" id="PF18758">
    <property type="entry name" value="KDZ"/>
    <property type="match status" value="1"/>
</dbReference>
<keyword evidence="1" id="KW-0732">Signal</keyword>